<keyword evidence="17" id="KW-1185">Reference proteome</keyword>
<dbReference type="UniPathway" id="UPA00219"/>
<proteinExistence type="inferred from homology"/>
<feature type="binding site" evidence="11">
    <location>
        <position position="456"/>
    </location>
    <ligand>
        <name>meso-2,6-diaminopimelate</name>
        <dbReference type="ChEBI" id="CHEBI:57791"/>
    </ligand>
</feature>
<keyword evidence="7 11" id="KW-0133">Cell shape</keyword>
<feature type="binding site" evidence="11">
    <location>
        <position position="187"/>
    </location>
    <ligand>
        <name>UDP-N-acetyl-alpha-D-muramoyl-L-alanyl-D-glutamate</name>
        <dbReference type="ChEBI" id="CHEBI:83900"/>
    </ligand>
</feature>
<dbReference type="SUPFAM" id="SSF53244">
    <property type="entry name" value="MurD-like peptide ligases, peptide-binding domain"/>
    <property type="match status" value="1"/>
</dbReference>
<comment type="cofactor">
    <cofactor evidence="11">
        <name>Mg(2+)</name>
        <dbReference type="ChEBI" id="CHEBI:18420"/>
    </cofactor>
</comment>
<evidence type="ECO:0000259" key="13">
    <source>
        <dbReference type="Pfam" id="PF01225"/>
    </source>
</evidence>
<dbReference type="GO" id="GO:0051301">
    <property type="term" value="P:cell division"/>
    <property type="evidence" value="ECO:0007669"/>
    <property type="project" value="UniProtKB-KW"/>
</dbReference>
<comment type="pathway">
    <text evidence="11 12">Cell wall biogenesis; peptidoglycan biosynthesis.</text>
</comment>
<dbReference type="RefSeq" id="WP_183409724.1">
    <property type="nucleotide sequence ID" value="NZ_JACHWY010000001.1"/>
</dbReference>
<protein>
    <recommendedName>
        <fullName evidence="11">UDP-N-acetylmuramoyl-L-alanyl-D-glutamate--2,6-diaminopimelate ligase</fullName>
        <ecNumber evidence="11">6.3.2.13</ecNumber>
    </recommendedName>
    <alternativeName>
        <fullName evidence="11">Meso-A2pm-adding enzyme</fullName>
    </alternativeName>
    <alternativeName>
        <fullName evidence="11">Meso-diaminopimelate-adding enzyme</fullName>
    </alternativeName>
    <alternativeName>
        <fullName evidence="11">UDP-MurNAc-L-Ala-D-Glu:meso-diaminopimelate ligase</fullName>
    </alternativeName>
    <alternativeName>
        <fullName evidence="11">UDP-MurNAc-tripeptide synthetase</fullName>
    </alternativeName>
    <alternativeName>
        <fullName evidence="11">UDP-N-acetylmuramyl-tripeptide synthetase</fullName>
    </alternativeName>
</protein>
<dbReference type="GO" id="GO:0000287">
    <property type="term" value="F:magnesium ion binding"/>
    <property type="evidence" value="ECO:0007669"/>
    <property type="project" value="UniProtKB-UniRule"/>
</dbReference>
<sequence>MGLTATVLGDLLDGVAPAQAAVPVSGIALDSRQVRAGDVFLAVRGHSLDGRDFIDKAIAKGAAAVIADAPCDESRWPLPVIAIDNLSQHLSEIAGRFYCHPSRNLSLIGVTGTNGKSSVTHYLAQLLELLGHPCGVMGTLGAGRIQQLASAVNTTPDAVSVQQTLAQWRDGGARWAAMEVSSHGLVQGRVSALQFSSAVFTNLTQDHLDYHGTMEAYGAAKARLFAMPGLHNAILNADDDYSAAIECSLPASVHCIRFGFGESAHVRAVDVDYSAAGIKAEIQTPWGSLELNTSLCASVNLLNILASIAVLGAEGFALRDIERALPSLRPVPGRLEKLAGADGVQVVVDYAHTPDALEKVLQGLRPHCKGKLWCVFGCGGDRDKGKRPLMGRVAEQYADRVVLTSDNPRSEIPEAIIADIRNGLSQAPYSETSDRQLAIEQAIAAAAPGDLVVIAGKGHEDYQETAGKRLPFSDVQCSRLALARRVPS</sequence>
<dbReference type="Gene3D" id="3.40.1390.10">
    <property type="entry name" value="MurE/MurF, N-terminal domain"/>
    <property type="match status" value="1"/>
</dbReference>
<feature type="binding site" evidence="11">
    <location>
        <position position="153"/>
    </location>
    <ligand>
        <name>UDP-N-acetyl-alpha-D-muramoyl-L-alanyl-D-glutamate</name>
        <dbReference type="ChEBI" id="CHEBI:83900"/>
    </ligand>
</feature>
<evidence type="ECO:0000313" key="16">
    <source>
        <dbReference type="EMBL" id="MBB3047082.1"/>
    </source>
</evidence>
<dbReference type="InterPro" id="IPR035911">
    <property type="entry name" value="MurE/MurF_N"/>
</dbReference>
<dbReference type="EMBL" id="JACHWY010000001">
    <property type="protein sequence ID" value="MBB3047082.1"/>
    <property type="molecule type" value="Genomic_DNA"/>
</dbReference>
<feature type="modified residue" description="N6-carboxylysine" evidence="11">
    <location>
        <position position="221"/>
    </location>
</feature>
<keyword evidence="5 11" id="KW-0547">Nucleotide-binding</keyword>
<dbReference type="GO" id="GO:0008765">
    <property type="term" value="F:UDP-N-acetylmuramoylalanyl-D-glutamate-2,6-diaminopimelate ligase activity"/>
    <property type="evidence" value="ECO:0007669"/>
    <property type="project" value="UniProtKB-UniRule"/>
</dbReference>
<name>A0A7W4W596_9GAMM</name>
<dbReference type="Pfam" id="PF01225">
    <property type="entry name" value="Mur_ligase"/>
    <property type="match status" value="1"/>
</dbReference>
<dbReference type="InterPro" id="IPR036565">
    <property type="entry name" value="Mur-like_cat_sf"/>
</dbReference>
<dbReference type="EC" id="6.3.2.13" evidence="11"/>
<reference evidence="16 17" key="1">
    <citation type="submission" date="2020-08" db="EMBL/GenBank/DDBJ databases">
        <title>Genomic Encyclopedia of Type Strains, Phase III (KMG-III): the genomes of soil and plant-associated and newly described type strains.</title>
        <authorList>
            <person name="Whitman W."/>
        </authorList>
    </citation>
    <scope>NUCLEOTIDE SEQUENCE [LARGE SCALE GENOMIC DNA]</scope>
    <source>
        <strain evidence="16 17">CECT 8654</strain>
    </source>
</reference>
<feature type="domain" description="Mur ligase central" evidence="15">
    <location>
        <begin position="110"/>
        <end position="310"/>
    </location>
</feature>
<dbReference type="NCBIfam" id="TIGR01085">
    <property type="entry name" value="murE"/>
    <property type="match status" value="1"/>
</dbReference>
<accession>A0A7W4W596</accession>
<feature type="binding site" evidence="11">
    <location>
        <begin position="112"/>
        <end position="118"/>
    </location>
    <ligand>
        <name>ATP</name>
        <dbReference type="ChEBI" id="CHEBI:30616"/>
    </ligand>
</feature>
<dbReference type="PANTHER" id="PTHR23135">
    <property type="entry name" value="MUR LIGASE FAMILY MEMBER"/>
    <property type="match status" value="1"/>
</dbReference>
<comment type="subcellular location">
    <subcellularLocation>
        <location evidence="11 12">Cytoplasm</location>
    </subcellularLocation>
</comment>
<dbReference type="InterPro" id="IPR004101">
    <property type="entry name" value="Mur_ligase_C"/>
</dbReference>
<evidence type="ECO:0000256" key="4">
    <source>
        <dbReference type="ARBA" id="ARBA00022618"/>
    </source>
</evidence>
<dbReference type="GO" id="GO:0005524">
    <property type="term" value="F:ATP binding"/>
    <property type="evidence" value="ECO:0007669"/>
    <property type="project" value="UniProtKB-UniRule"/>
</dbReference>
<feature type="short sequence motif" description="Meso-diaminopimelate recognition motif" evidence="11">
    <location>
        <begin position="406"/>
        <end position="409"/>
    </location>
</feature>
<keyword evidence="3 11" id="KW-0436">Ligase</keyword>
<dbReference type="Pfam" id="PF08245">
    <property type="entry name" value="Mur_ligase_M"/>
    <property type="match status" value="1"/>
</dbReference>
<dbReference type="GO" id="GO:0008360">
    <property type="term" value="P:regulation of cell shape"/>
    <property type="evidence" value="ECO:0007669"/>
    <property type="project" value="UniProtKB-KW"/>
</dbReference>
<feature type="domain" description="Mur ligase C-terminal" evidence="14">
    <location>
        <begin position="333"/>
        <end position="458"/>
    </location>
</feature>
<keyword evidence="8 11" id="KW-0573">Peptidoglycan synthesis</keyword>
<evidence type="ECO:0000256" key="3">
    <source>
        <dbReference type="ARBA" id="ARBA00022598"/>
    </source>
</evidence>
<feature type="binding site" evidence="11">
    <location>
        <position position="189"/>
    </location>
    <ligand>
        <name>UDP-N-acetyl-alpha-D-muramoyl-L-alanyl-D-glutamate</name>
        <dbReference type="ChEBI" id="CHEBI:83900"/>
    </ligand>
</feature>
<evidence type="ECO:0000313" key="17">
    <source>
        <dbReference type="Proteomes" id="UP000537130"/>
    </source>
</evidence>
<dbReference type="InterPro" id="IPR036615">
    <property type="entry name" value="Mur_ligase_C_dom_sf"/>
</dbReference>
<keyword evidence="4 11" id="KW-0132">Cell division</keyword>
<evidence type="ECO:0000256" key="7">
    <source>
        <dbReference type="ARBA" id="ARBA00022960"/>
    </source>
</evidence>
<dbReference type="GO" id="GO:0009252">
    <property type="term" value="P:peptidoglycan biosynthetic process"/>
    <property type="evidence" value="ECO:0007669"/>
    <property type="project" value="UniProtKB-UniRule"/>
</dbReference>
<comment type="caution">
    <text evidence="16">The sequence shown here is derived from an EMBL/GenBank/DDBJ whole genome shotgun (WGS) entry which is preliminary data.</text>
</comment>
<dbReference type="GO" id="GO:0071555">
    <property type="term" value="P:cell wall organization"/>
    <property type="evidence" value="ECO:0007669"/>
    <property type="project" value="UniProtKB-KW"/>
</dbReference>
<dbReference type="Pfam" id="PF02875">
    <property type="entry name" value="Mur_ligase_C"/>
    <property type="match status" value="1"/>
</dbReference>
<dbReference type="SUPFAM" id="SSF63418">
    <property type="entry name" value="MurE/MurF N-terminal domain"/>
    <property type="match status" value="1"/>
</dbReference>
<dbReference type="InterPro" id="IPR000713">
    <property type="entry name" value="Mur_ligase_N"/>
</dbReference>
<comment type="catalytic activity">
    <reaction evidence="11">
        <text>UDP-N-acetyl-alpha-D-muramoyl-L-alanyl-D-glutamate + meso-2,6-diaminopimelate + ATP = UDP-N-acetyl-alpha-D-muramoyl-L-alanyl-gamma-D-glutamyl-meso-2,6-diaminopimelate + ADP + phosphate + H(+)</text>
        <dbReference type="Rhea" id="RHEA:23676"/>
        <dbReference type="ChEBI" id="CHEBI:15378"/>
        <dbReference type="ChEBI" id="CHEBI:30616"/>
        <dbReference type="ChEBI" id="CHEBI:43474"/>
        <dbReference type="ChEBI" id="CHEBI:57791"/>
        <dbReference type="ChEBI" id="CHEBI:83900"/>
        <dbReference type="ChEBI" id="CHEBI:83905"/>
        <dbReference type="ChEBI" id="CHEBI:456216"/>
        <dbReference type="EC" id="6.3.2.13"/>
    </reaction>
</comment>
<dbReference type="GO" id="GO:0005737">
    <property type="term" value="C:cytoplasm"/>
    <property type="evidence" value="ECO:0007669"/>
    <property type="project" value="UniProtKB-SubCell"/>
</dbReference>
<dbReference type="InterPro" id="IPR005761">
    <property type="entry name" value="UDP-N-AcMur-Glu-dNH2Pim_ligase"/>
</dbReference>
<dbReference type="HAMAP" id="MF_00208">
    <property type="entry name" value="MurE"/>
    <property type="match status" value="1"/>
</dbReference>
<evidence type="ECO:0000256" key="10">
    <source>
        <dbReference type="ARBA" id="ARBA00023316"/>
    </source>
</evidence>
<comment type="caution">
    <text evidence="11">Lacks conserved residue(s) required for the propagation of feature annotation.</text>
</comment>
<comment type="similarity">
    <text evidence="1 11">Belongs to the MurCDEF family. MurE subfamily.</text>
</comment>
<evidence type="ECO:0000256" key="6">
    <source>
        <dbReference type="ARBA" id="ARBA00022840"/>
    </source>
</evidence>
<organism evidence="16 17">
    <name type="scientific">Litorivivens lipolytica</name>
    <dbReference type="NCBI Taxonomy" id="1524264"/>
    <lineage>
        <taxon>Bacteria</taxon>
        <taxon>Pseudomonadati</taxon>
        <taxon>Pseudomonadota</taxon>
        <taxon>Gammaproteobacteria</taxon>
        <taxon>Litorivivens</taxon>
    </lineage>
</organism>
<dbReference type="PROSITE" id="PS01011">
    <property type="entry name" value="FOLYLPOLYGLU_SYNT_1"/>
    <property type="match status" value="1"/>
</dbReference>
<dbReference type="Proteomes" id="UP000537130">
    <property type="component" value="Unassembled WGS sequence"/>
</dbReference>
<dbReference type="InterPro" id="IPR018109">
    <property type="entry name" value="Folylpolyglutamate_synth_CS"/>
</dbReference>
<evidence type="ECO:0000256" key="1">
    <source>
        <dbReference type="ARBA" id="ARBA00005898"/>
    </source>
</evidence>
<feature type="binding site" evidence="11">
    <location>
        <position position="382"/>
    </location>
    <ligand>
        <name>meso-2,6-diaminopimelate</name>
        <dbReference type="ChEBI" id="CHEBI:57791"/>
    </ligand>
</feature>
<dbReference type="PANTHER" id="PTHR23135:SF4">
    <property type="entry name" value="UDP-N-ACETYLMURAMOYL-L-ALANYL-D-GLUTAMATE--2,6-DIAMINOPIMELATE LIGASE MURE HOMOLOG, CHLOROPLASTIC"/>
    <property type="match status" value="1"/>
</dbReference>
<dbReference type="SUPFAM" id="SSF53623">
    <property type="entry name" value="MurD-like peptide ligases, catalytic domain"/>
    <property type="match status" value="1"/>
</dbReference>
<feature type="binding site" evidence="11">
    <location>
        <position position="460"/>
    </location>
    <ligand>
        <name>meso-2,6-diaminopimelate</name>
        <dbReference type="ChEBI" id="CHEBI:57791"/>
    </ligand>
</feature>
<comment type="PTM">
    <text evidence="11">Carboxylation is probably crucial for Mg(2+) binding and, consequently, for the gamma-phosphate positioning of ATP.</text>
</comment>
<feature type="binding site" evidence="11">
    <location>
        <position position="181"/>
    </location>
    <ligand>
        <name>UDP-N-acetyl-alpha-D-muramoyl-L-alanyl-D-glutamate</name>
        <dbReference type="ChEBI" id="CHEBI:83900"/>
    </ligand>
</feature>
<keyword evidence="9 11" id="KW-0131">Cell cycle</keyword>
<gene>
    <name evidence="11" type="primary">murE</name>
    <name evidence="16" type="ORF">FHR99_001318</name>
</gene>
<keyword evidence="2 11" id="KW-0963">Cytoplasm</keyword>
<evidence type="ECO:0000259" key="15">
    <source>
        <dbReference type="Pfam" id="PF08245"/>
    </source>
</evidence>
<keyword evidence="10 11" id="KW-0961">Cell wall biogenesis/degradation</keyword>
<evidence type="ECO:0000256" key="9">
    <source>
        <dbReference type="ARBA" id="ARBA00023306"/>
    </source>
</evidence>
<dbReference type="Gene3D" id="3.40.1190.10">
    <property type="entry name" value="Mur-like, catalytic domain"/>
    <property type="match status" value="1"/>
</dbReference>
<feature type="binding site" evidence="11">
    <location>
        <begin position="406"/>
        <end position="409"/>
    </location>
    <ligand>
        <name>meso-2,6-diaminopimelate</name>
        <dbReference type="ChEBI" id="CHEBI:57791"/>
    </ligand>
</feature>
<evidence type="ECO:0000256" key="12">
    <source>
        <dbReference type="RuleBase" id="RU004135"/>
    </source>
</evidence>
<dbReference type="GO" id="GO:0004326">
    <property type="term" value="F:tetrahydrofolylpolyglutamate synthase activity"/>
    <property type="evidence" value="ECO:0007669"/>
    <property type="project" value="InterPro"/>
</dbReference>
<keyword evidence="6 11" id="KW-0067">ATP-binding</keyword>
<feature type="domain" description="Mur ligase N-terminal catalytic" evidence="13">
    <location>
        <begin position="24"/>
        <end position="98"/>
    </location>
</feature>
<keyword evidence="11" id="KW-0460">Magnesium</keyword>
<evidence type="ECO:0000256" key="11">
    <source>
        <dbReference type="HAMAP-Rule" id="MF_00208"/>
    </source>
</evidence>
<feature type="binding site" evidence="11">
    <location>
        <position position="29"/>
    </location>
    <ligand>
        <name>UDP-N-acetyl-alpha-D-muramoyl-L-alanyl-D-glutamate</name>
        <dbReference type="ChEBI" id="CHEBI:83900"/>
    </ligand>
</feature>
<comment type="function">
    <text evidence="11">Catalyzes the addition of meso-diaminopimelic acid to the nucleotide precursor UDP-N-acetylmuramoyl-L-alanyl-D-glutamate (UMAG) in the biosynthesis of bacterial cell-wall peptidoglycan.</text>
</comment>
<evidence type="ECO:0000256" key="8">
    <source>
        <dbReference type="ARBA" id="ARBA00022984"/>
    </source>
</evidence>
<evidence type="ECO:0000259" key="14">
    <source>
        <dbReference type="Pfam" id="PF02875"/>
    </source>
</evidence>
<evidence type="ECO:0000256" key="2">
    <source>
        <dbReference type="ARBA" id="ARBA00022490"/>
    </source>
</evidence>
<dbReference type="NCBIfam" id="NF001126">
    <property type="entry name" value="PRK00139.1-4"/>
    <property type="match status" value="1"/>
</dbReference>
<feature type="binding site" evidence="11">
    <location>
        <position position="31"/>
    </location>
    <ligand>
        <name>UDP-N-acetyl-alpha-D-muramoyl-L-alanyl-D-glutamate</name>
        <dbReference type="ChEBI" id="CHEBI:83900"/>
    </ligand>
</feature>
<feature type="binding site" evidence="11">
    <location>
        <begin position="154"/>
        <end position="155"/>
    </location>
    <ligand>
        <name>UDP-N-acetyl-alpha-D-muramoyl-L-alanyl-D-glutamate</name>
        <dbReference type="ChEBI" id="CHEBI:83900"/>
    </ligand>
</feature>
<dbReference type="Gene3D" id="3.90.190.20">
    <property type="entry name" value="Mur ligase, C-terminal domain"/>
    <property type="match status" value="1"/>
</dbReference>
<dbReference type="InterPro" id="IPR013221">
    <property type="entry name" value="Mur_ligase_cen"/>
</dbReference>
<evidence type="ECO:0000256" key="5">
    <source>
        <dbReference type="ARBA" id="ARBA00022741"/>
    </source>
</evidence>
<dbReference type="AlphaFoldDB" id="A0A7W4W596"/>
<dbReference type="NCBIfam" id="NF001124">
    <property type="entry name" value="PRK00139.1-2"/>
    <property type="match status" value="1"/>
</dbReference>